<feature type="transmembrane region" description="Helical" evidence="1">
    <location>
        <begin position="12"/>
        <end position="31"/>
    </location>
</feature>
<evidence type="ECO:0000313" key="3">
    <source>
        <dbReference type="Proteomes" id="UP000625976"/>
    </source>
</evidence>
<gene>
    <name evidence="2" type="ORF">GCM10010976_29910</name>
</gene>
<organism evidence="2 3">
    <name type="scientific">Bizionia arctica</name>
    <dbReference type="NCBI Taxonomy" id="1495645"/>
    <lineage>
        <taxon>Bacteria</taxon>
        <taxon>Pseudomonadati</taxon>
        <taxon>Bacteroidota</taxon>
        <taxon>Flavobacteriia</taxon>
        <taxon>Flavobacteriales</taxon>
        <taxon>Flavobacteriaceae</taxon>
        <taxon>Bizionia</taxon>
    </lineage>
</organism>
<protein>
    <submittedName>
        <fullName evidence="2">Uncharacterized protein</fullName>
    </submittedName>
</protein>
<keyword evidence="1" id="KW-0812">Transmembrane</keyword>
<dbReference type="Proteomes" id="UP000625976">
    <property type="component" value="Unassembled WGS sequence"/>
</dbReference>
<proteinExistence type="predicted"/>
<keyword evidence="3" id="KW-1185">Reference proteome</keyword>
<dbReference type="EMBL" id="BMFQ01000004">
    <property type="protein sequence ID" value="GGG57095.1"/>
    <property type="molecule type" value="Genomic_DNA"/>
</dbReference>
<sequence length="235" mass="27679">MIKENRTSKYLLYAIGEIILVVIGILIALQINNWNQEGILKIEEKNIVKNLHNEYLQNKNIIQKSIEESDSSMHTLKSIMNLMGKDEEFINKHNSDSLMYYALDFPIFRPSENTISGLIQSGRLELLQNQDLVDLIYEWGRTMKALNDHSERLLIKNDNEVLPYLSKNYSLKDMDVYGDLNWKNQTILEIDKLKIFEAIEFENIMDDFLYRVNECKKKLIELEIIINKILMETEQ</sequence>
<evidence type="ECO:0000313" key="2">
    <source>
        <dbReference type="EMBL" id="GGG57095.1"/>
    </source>
</evidence>
<dbReference type="AlphaFoldDB" id="A0A917GTQ6"/>
<accession>A0A917GTQ6</accession>
<keyword evidence="1" id="KW-1133">Transmembrane helix</keyword>
<reference evidence="2" key="1">
    <citation type="journal article" date="2014" name="Int. J. Syst. Evol. Microbiol.">
        <title>Complete genome sequence of Corynebacterium casei LMG S-19264T (=DSM 44701T), isolated from a smear-ripened cheese.</title>
        <authorList>
            <consortium name="US DOE Joint Genome Institute (JGI-PGF)"/>
            <person name="Walter F."/>
            <person name="Albersmeier A."/>
            <person name="Kalinowski J."/>
            <person name="Ruckert C."/>
        </authorList>
    </citation>
    <scope>NUCLEOTIDE SEQUENCE</scope>
    <source>
        <strain evidence="2">CGMCC 1.12751</strain>
    </source>
</reference>
<name>A0A917GTQ6_9FLAO</name>
<keyword evidence="1" id="KW-0472">Membrane</keyword>
<comment type="caution">
    <text evidence="2">The sequence shown here is derived from an EMBL/GenBank/DDBJ whole genome shotgun (WGS) entry which is preliminary data.</text>
</comment>
<reference evidence="2" key="2">
    <citation type="submission" date="2020-09" db="EMBL/GenBank/DDBJ databases">
        <authorList>
            <person name="Sun Q."/>
            <person name="Zhou Y."/>
        </authorList>
    </citation>
    <scope>NUCLEOTIDE SEQUENCE</scope>
    <source>
        <strain evidence="2">CGMCC 1.12751</strain>
    </source>
</reference>
<evidence type="ECO:0000256" key="1">
    <source>
        <dbReference type="SAM" id="Phobius"/>
    </source>
</evidence>